<dbReference type="EMBL" id="MVGT01000481">
    <property type="protein sequence ID" value="OVA16624.1"/>
    <property type="molecule type" value="Genomic_DNA"/>
</dbReference>
<evidence type="ECO:0000256" key="5">
    <source>
        <dbReference type="SAM" id="MobiDB-lite"/>
    </source>
</evidence>
<protein>
    <submittedName>
        <fullName evidence="8">Rubredoxin-like domain</fullName>
    </submittedName>
</protein>
<dbReference type="STRING" id="56857.A0A200R1M2"/>
<organism evidence="8 9">
    <name type="scientific">Macleaya cordata</name>
    <name type="common">Five-seeded plume-poppy</name>
    <name type="synonym">Bocconia cordata</name>
    <dbReference type="NCBI Taxonomy" id="56857"/>
    <lineage>
        <taxon>Eukaryota</taxon>
        <taxon>Viridiplantae</taxon>
        <taxon>Streptophyta</taxon>
        <taxon>Embryophyta</taxon>
        <taxon>Tracheophyta</taxon>
        <taxon>Spermatophyta</taxon>
        <taxon>Magnoliopsida</taxon>
        <taxon>Ranunculales</taxon>
        <taxon>Papaveraceae</taxon>
        <taxon>Papaveroideae</taxon>
        <taxon>Macleaya</taxon>
    </lineage>
</organism>
<dbReference type="InParanoid" id="A0A200R1M2"/>
<evidence type="ECO:0000256" key="1">
    <source>
        <dbReference type="ARBA" id="ARBA00022448"/>
    </source>
</evidence>
<dbReference type="Pfam" id="PF00301">
    <property type="entry name" value="Rubredoxin"/>
    <property type="match status" value="1"/>
</dbReference>
<keyword evidence="9" id="KW-1185">Reference proteome</keyword>
<dbReference type="SUPFAM" id="SSF57802">
    <property type="entry name" value="Rubredoxin-like"/>
    <property type="match status" value="1"/>
</dbReference>
<feature type="region of interest" description="Disordered" evidence="5">
    <location>
        <begin position="60"/>
        <end position="86"/>
    </location>
</feature>
<evidence type="ECO:0000256" key="3">
    <source>
        <dbReference type="ARBA" id="ARBA00022982"/>
    </source>
</evidence>
<sequence length="206" mass="22922">MASATARLTFTFHLHTSHSQLSPSRSKTHLPISLPQLKKPIISPLQTLQKLQFTSKCIDVSQEDKPTSEEPNLISTTTESESESEPPVLEEVIFDKRRLEEQFAVLNTGIYECRSCGYLYDESSGDPSYPIPPGLQFDKLPEDWRCPTCGAAQSFFQSKSVEIAGFAQNQQYGLGGNALTSGQKLILIYGSLLLFFALFLSGYFLQ</sequence>
<dbReference type="Gene3D" id="2.20.28.10">
    <property type="match status" value="1"/>
</dbReference>
<dbReference type="InterPro" id="IPR018527">
    <property type="entry name" value="Rubredoxin_Fe_BS"/>
</dbReference>
<dbReference type="OMA" id="QTHRNQP"/>
<evidence type="ECO:0000313" key="8">
    <source>
        <dbReference type="EMBL" id="OVA16624.1"/>
    </source>
</evidence>
<evidence type="ECO:0000313" key="9">
    <source>
        <dbReference type="Proteomes" id="UP000195402"/>
    </source>
</evidence>
<feature type="transmembrane region" description="Helical" evidence="6">
    <location>
        <begin position="186"/>
        <end position="205"/>
    </location>
</feature>
<dbReference type="PROSITE" id="PS00202">
    <property type="entry name" value="RUBREDOXIN"/>
    <property type="match status" value="1"/>
</dbReference>
<dbReference type="PANTHER" id="PTHR47627">
    <property type="entry name" value="RUBREDOXIN"/>
    <property type="match status" value="1"/>
</dbReference>
<dbReference type="CDD" id="cd00730">
    <property type="entry name" value="rubredoxin"/>
    <property type="match status" value="1"/>
</dbReference>
<reference evidence="8 9" key="1">
    <citation type="journal article" date="2017" name="Mol. Plant">
        <title>The Genome of Medicinal Plant Macleaya cordata Provides New Insights into Benzylisoquinoline Alkaloids Metabolism.</title>
        <authorList>
            <person name="Liu X."/>
            <person name="Liu Y."/>
            <person name="Huang P."/>
            <person name="Ma Y."/>
            <person name="Qing Z."/>
            <person name="Tang Q."/>
            <person name="Cao H."/>
            <person name="Cheng P."/>
            <person name="Zheng Y."/>
            <person name="Yuan Z."/>
            <person name="Zhou Y."/>
            <person name="Liu J."/>
            <person name="Tang Z."/>
            <person name="Zhuo Y."/>
            <person name="Zhang Y."/>
            <person name="Yu L."/>
            <person name="Huang J."/>
            <person name="Yang P."/>
            <person name="Peng Q."/>
            <person name="Zhang J."/>
            <person name="Jiang W."/>
            <person name="Zhang Z."/>
            <person name="Lin K."/>
            <person name="Ro D.K."/>
            <person name="Chen X."/>
            <person name="Xiong X."/>
            <person name="Shang Y."/>
            <person name="Huang S."/>
            <person name="Zeng J."/>
        </authorList>
    </citation>
    <scope>NUCLEOTIDE SEQUENCE [LARGE SCALE GENOMIC DNA]</scope>
    <source>
        <strain evidence="9">cv. BLH2017</strain>
        <tissue evidence="8">Root</tissue>
    </source>
</reference>
<keyword evidence="6" id="KW-0812">Transmembrane</keyword>
<dbReference type="GO" id="GO:0005506">
    <property type="term" value="F:iron ion binding"/>
    <property type="evidence" value="ECO:0007669"/>
    <property type="project" value="InterPro"/>
</dbReference>
<gene>
    <name evidence="8" type="ORF">BVC80_1543g58</name>
</gene>
<dbReference type="AlphaFoldDB" id="A0A200R1M2"/>
<dbReference type="InterPro" id="IPR050526">
    <property type="entry name" value="Rubredoxin_ET"/>
</dbReference>
<dbReference type="GO" id="GO:0009055">
    <property type="term" value="F:electron transfer activity"/>
    <property type="evidence" value="ECO:0007669"/>
    <property type="project" value="TreeGrafter"/>
</dbReference>
<accession>A0A200R1M2</accession>
<dbReference type="GO" id="GO:0009507">
    <property type="term" value="C:chloroplast"/>
    <property type="evidence" value="ECO:0007669"/>
    <property type="project" value="TreeGrafter"/>
</dbReference>
<keyword evidence="4" id="KW-0408">Iron</keyword>
<keyword evidence="6" id="KW-1133">Transmembrane helix</keyword>
<evidence type="ECO:0000256" key="6">
    <source>
        <dbReference type="SAM" id="Phobius"/>
    </source>
</evidence>
<dbReference type="InterPro" id="IPR024935">
    <property type="entry name" value="Rubredoxin_dom"/>
</dbReference>
<dbReference type="InterPro" id="IPR024934">
    <property type="entry name" value="Rubredoxin-like_dom"/>
</dbReference>
<dbReference type="PANTHER" id="PTHR47627:SF1">
    <property type="entry name" value="RUBREDOXIN-1-RELATED"/>
    <property type="match status" value="1"/>
</dbReference>
<comment type="caution">
    <text evidence="8">The sequence shown here is derived from an EMBL/GenBank/DDBJ whole genome shotgun (WGS) entry which is preliminary data.</text>
</comment>
<dbReference type="Proteomes" id="UP000195402">
    <property type="component" value="Unassembled WGS sequence"/>
</dbReference>
<dbReference type="OrthoDB" id="6379857at2759"/>
<dbReference type="PRINTS" id="PR00163">
    <property type="entry name" value="RUBREDOXIN"/>
</dbReference>
<dbReference type="PROSITE" id="PS50903">
    <property type="entry name" value="RUBREDOXIN_LIKE"/>
    <property type="match status" value="1"/>
</dbReference>
<evidence type="ECO:0000256" key="4">
    <source>
        <dbReference type="ARBA" id="ARBA00023004"/>
    </source>
</evidence>
<dbReference type="FunFam" id="2.20.28.10:FF:000001">
    <property type="entry name" value="Rubredoxin"/>
    <property type="match status" value="1"/>
</dbReference>
<evidence type="ECO:0000256" key="2">
    <source>
        <dbReference type="ARBA" id="ARBA00022723"/>
    </source>
</evidence>
<dbReference type="FunCoup" id="A0A200R1M2">
    <property type="interactions" value="1147"/>
</dbReference>
<keyword evidence="6" id="KW-0472">Membrane</keyword>
<keyword evidence="2" id="KW-0479">Metal-binding</keyword>
<proteinExistence type="predicted"/>
<dbReference type="GO" id="GO:0043448">
    <property type="term" value="P:alkane catabolic process"/>
    <property type="evidence" value="ECO:0007669"/>
    <property type="project" value="TreeGrafter"/>
</dbReference>
<keyword evidence="1" id="KW-0813">Transport</keyword>
<feature type="domain" description="Rubredoxin-like" evidence="7">
    <location>
        <begin position="108"/>
        <end position="159"/>
    </location>
</feature>
<name>A0A200R1M2_MACCD</name>
<evidence type="ECO:0000259" key="7">
    <source>
        <dbReference type="PROSITE" id="PS50903"/>
    </source>
</evidence>
<keyword evidence="3" id="KW-0249">Electron transport</keyword>